<gene>
    <name evidence="14" type="ORF">ABID16_004665</name>
</gene>
<keyword evidence="4 12" id="KW-0812">Transmembrane</keyword>
<dbReference type="Proteomes" id="UP001549047">
    <property type="component" value="Unassembled WGS sequence"/>
</dbReference>
<evidence type="ECO:0000256" key="6">
    <source>
        <dbReference type="ARBA" id="ARBA00022801"/>
    </source>
</evidence>
<evidence type="ECO:0000256" key="2">
    <source>
        <dbReference type="ARBA" id="ARBA00022475"/>
    </source>
</evidence>
<keyword evidence="2" id="KW-1003">Cell membrane</keyword>
<dbReference type="PANTHER" id="PTHR43221">
    <property type="entry name" value="PROTEASE HTPX"/>
    <property type="match status" value="1"/>
</dbReference>
<dbReference type="InterPro" id="IPR001915">
    <property type="entry name" value="Peptidase_M48"/>
</dbReference>
<dbReference type="PANTHER" id="PTHR43221:SF1">
    <property type="entry name" value="PROTEASE HTPX"/>
    <property type="match status" value="1"/>
</dbReference>
<evidence type="ECO:0000259" key="13">
    <source>
        <dbReference type="Pfam" id="PF01435"/>
    </source>
</evidence>
<evidence type="ECO:0000256" key="5">
    <source>
        <dbReference type="ARBA" id="ARBA00022723"/>
    </source>
</evidence>
<reference evidence="14 15" key="1">
    <citation type="submission" date="2024-06" db="EMBL/GenBank/DDBJ databases">
        <title>Genomic Encyclopedia of Type Strains, Phase IV (KMG-IV): sequencing the most valuable type-strain genomes for metagenomic binning, comparative biology and taxonomic classification.</title>
        <authorList>
            <person name="Goeker M."/>
        </authorList>
    </citation>
    <scope>NUCLEOTIDE SEQUENCE [LARGE SCALE GENOMIC DNA]</scope>
    <source>
        <strain evidence="14 15">DSM 29780</strain>
    </source>
</reference>
<name>A0ABV2J7S0_9HYPH</name>
<dbReference type="InterPro" id="IPR050083">
    <property type="entry name" value="HtpX_protease"/>
</dbReference>
<evidence type="ECO:0000256" key="7">
    <source>
        <dbReference type="ARBA" id="ARBA00022833"/>
    </source>
</evidence>
<evidence type="ECO:0000256" key="1">
    <source>
        <dbReference type="ARBA" id="ARBA00004651"/>
    </source>
</evidence>
<dbReference type="RefSeq" id="WP_354558765.1">
    <property type="nucleotide sequence ID" value="NZ_JBEPMB010000018.1"/>
</dbReference>
<evidence type="ECO:0000313" key="15">
    <source>
        <dbReference type="Proteomes" id="UP001549047"/>
    </source>
</evidence>
<comment type="similarity">
    <text evidence="11">Belongs to the peptidase M48 family.</text>
</comment>
<keyword evidence="7 11" id="KW-0862">Zinc</keyword>
<feature type="transmembrane region" description="Helical" evidence="12">
    <location>
        <begin position="19"/>
        <end position="38"/>
    </location>
</feature>
<evidence type="ECO:0000256" key="9">
    <source>
        <dbReference type="ARBA" id="ARBA00023049"/>
    </source>
</evidence>
<keyword evidence="6 11" id="KW-0378">Hydrolase</keyword>
<evidence type="ECO:0000313" key="14">
    <source>
        <dbReference type="EMBL" id="MET3616316.1"/>
    </source>
</evidence>
<keyword evidence="9 11" id="KW-0482">Metalloprotease</keyword>
<keyword evidence="15" id="KW-1185">Reference proteome</keyword>
<keyword evidence="3 11" id="KW-0645">Protease</keyword>
<dbReference type="Pfam" id="PF01435">
    <property type="entry name" value="Peptidase_M48"/>
    <property type="match status" value="1"/>
</dbReference>
<feature type="transmembrane region" description="Helical" evidence="12">
    <location>
        <begin position="44"/>
        <end position="68"/>
    </location>
</feature>
<proteinExistence type="inferred from homology"/>
<accession>A0ABV2J7S0</accession>
<organism evidence="14 15">
    <name type="scientific">Rhizobium aquaticum</name>
    <dbReference type="NCBI Taxonomy" id="1549636"/>
    <lineage>
        <taxon>Bacteria</taxon>
        <taxon>Pseudomonadati</taxon>
        <taxon>Pseudomonadota</taxon>
        <taxon>Alphaproteobacteria</taxon>
        <taxon>Hyphomicrobiales</taxon>
        <taxon>Rhizobiaceae</taxon>
        <taxon>Rhizobium/Agrobacterium group</taxon>
        <taxon>Rhizobium</taxon>
    </lineage>
</organism>
<keyword evidence="14" id="KW-0346">Stress response</keyword>
<evidence type="ECO:0000256" key="8">
    <source>
        <dbReference type="ARBA" id="ARBA00022989"/>
    </source>
</evidence>
<evidence type="ECO:0000256" key="3">
    <source>
        <dbReference type="ARBA" id="ARBA00022670"/>
    </source>
</evidence>
<feature type="domain" description="Peptidase M48" evidence="13">
    <location>
        <begin position="92"/>
        <end position="275"/>
    </location>
</feature>
<evidence type="ECO:0000256" key="10">
    <source>
        <dbReference type="ARBA" id="ARBA00023136"/>
    </source>
</evidence>
<sequence length="310" mass="33921">MAADSTIAASVRHSTLPTWLSLVFGSWVGLIWGSLISLPIGVGFAVAGGSIFGGFLMVPIWGTVWGLVGLGRQRESAVAQHGVSLLKESDPLAQRVHILAGNLGLSVKPWVGVMPHNNAYAIGSNPDNALVVIGQPLINGLTEDEVNAIIGHELGHVVNNDMRRMGFARSFQNSLVWYLGFSRTVQGWGRWFLTWLSELFVLGLSRKREYWADAIGAILTSKEAMISALEKLHNEPPLSDFERENARLMFRGFASGSMFSTHPTLAERRQALQNETYIRQLGPLRRAVTPLLSPQSPVPLSNETGMAKRN</sequence>
<keyword evidence="10 12" id="KW-0472">Membrane</keyword>
<protein>
    <submittedName>
        <fullName evidence="14">Heat shock protein HtpX</fullName>
        <ecNumber evidence="14">3.4.24.-</ecNumber>
    </submittedName>
</protein>
<dbReference type="EMBL" id="JBEPMB010000018">
    <property type="protein sequence ID" value="MET3616316.1"/>
    <property type="molecule type" value="Genomic_DNA"/>
</dbReference>
<comment type="subcellular location">
    <subcellularLocation>
        <location evidence="1">Cell membrane</location>
        <topology evidence="1">Multi-pass membrane protein</topology>
    </subcellularLocation>
</comment>
<evidence type="ECO:0000256" key="11">
    <source>
        <dbReference type="RuleBase" id="RU003983"/>
    </source>
</evidence>
<comment type="caution">
    <text evidence="14">The sequence shown here is derived from an EMBL/GenBank/DDBJ whole genome shotgun (WGS) entry which is preliminary data.</text>
</comment>
<comment type="cofactor">
    <cofactor evidence="11">
        <name>Zn(2+)</name>
        <dbReference type="ChEBI" id="CHEBI:29105"/>
    </cofactor>
    <text evidence="11">Binds 1 zinc ion per subunit.</text>
</comment>
<dbReference type="Gene3D" id="3.30.2010.10">
    <property type="entry name" value="Metalloproteases ('zincins'), catalytic domain"/>
    <property type="match status" value="1"/>
</dbReference>
<keyword evidence="8 12" id="KW-1133">Transmembrane helix</keyword>
<dbReference type="EC" id="3.4.24.-" evidence="14"/>
<dbReference type="GO" id="GO:0016787">
    <property type="term" value="F:hydrolase activity"/>
    <property type="evidence" value="ECO:0007669"/>
    <property type="project" value="UniProtKB-KW"/>
</dbReference>
<evidence type="ECO:0000256" key="4">
    <source>
        <dbReference type="ARBA" id="ARBA00022692"/>
    </source>
</evidence>
<keyword evidence="5" id="KW-0479">Metal-binding</keyword>
<evidence type="ECO:0000256" key="12">
    <source>
        <dbReference type="SAM" id="Phobius"/>
    </source>
</evidence>